<accession>A4BUE2</accession>
<dbReference type="AlphaFoldDB" id="A4BUE2"/>
<dbReference type="GO" id="GO:0005886">
    <property type="term" value="C:plasma membrane"/>
    <property type="evidence" value="ECO:0007669"/>
    <property type="project" value="UniProtKB-SubCell"/>
</dbReference>
<dbReference type="GO" id="GO:0071978">
    <property type="term" value="P:bacterial-type flagellum-dependent swarming motility"/>
    <property type="evidence" value="ECO:0007669"/>
    <property type="project" value="TreeGrafter"/>
</dbReference>
<evidence type="ECO:0000256" key="9">
    <source>
        <dbReference type="ARBA" id="ARBA00023136"/>
    </source>
</evidence>
<protein>
    <recommendedName>
        <fullName evidence="10">Flagellar protein FliL</fullName>
    </recommendedName>
</protein>
<evidence type="ECO:0000256" key="5">
    <source>
        <dbReference type="ARBA" id="ARBA00022500"/>
    </source>
</evidence>
<evidence type="ECO:0000256" key="8">
    <source>
        <dbReference type="ARBA" id="ARBA00022989"/>
    </source>
</evidence>
<dbReference type="GO" id="GO:0009425">
    <property type="term" value="C:bacterial-type flagellum basal body"/>
    <property type="evidence" value="ECO:0007669"/>
    <property type="project" value="InterPro"/>
</dbReference>
<keyword evidence="4" id="KW-1003">Cell membrane</keyword>
<keyword evidence="10" id="KW-0997">Cell inner membrane</keyword>
<gene>
    <name evidence="11" type="ORF">NB231_02028</name>
</gene>
<proteinExistence type="inferred from homology"/>
<dbReference type="PANTHER" id="PTHR35091">
    <property type="entry name" value="FLAGELLAR PROTEIN FLIL"/>
    <property type="match status" value="1"/>
</dbReference>
<evidence type="ECO:0000256" key="10">
    <source>
        <dbReference type="RuleBase" id="RU364125"/>
    </source>
</evidence>
<evidence type="ECO:0000256" key="7">
    <source>
        <dbReference type="ARBA" id="ARBA00022779"/>
    </source>
</evidence>
<keyword evidence="9 10" id="KW-0472">Membrane</keyword>
<comment type="caution">
    <text evidence="11">The sequence shown here is derived from an EMBL/GenBank/DDBJ whole genome shotgun (WGS) entry which is preliminary data.</text>
</comment>
<sequence>MTAVSLSKRQAGLATWLIIVLILVVAALIGVGSVAGLYYSGYLGGNQAATAVAADASATEDSVSAPRKPPIYLPLEPALVVNFNRRGRVGYLQAGLQLMAREQSVIDAAQANLPMIRNSLLILLSTQSYEELSSRESMERLRQKTLDEVNSVLDRVDAPGHIEAVYFTAFVMQ</sequence>
<comment type="subcellular location">
    <subcellularLocation>
        <location evidence="10">Cell inner membrane</location>
    </subcellularLocation>
    <subcellularLocation>
        <location evidence="2">Cell membrane</location>
        <topology evidence="2">Single-pass membrane protein</topology>
    </subcellularLocation>
</comment>
<dbReference type="PANTHER" id="PTHR35091:SF2">
    <property type="entry name" value="FLAGELLAR PROTEIN FLIL"/>
    <property type="match status" value="1"/>
</dbReference>
<keyword evidence="11" id="KW-0282">Flagellum</keyword>
<comment type="function">
    <text evidence="1 10">Controls the rotational direction of flagella during chemotaxis.</text>
</comment>
<dbReference type="Proteomes" id="UP000003374">
    <property type="component" value="Unassembled WGS sequence"/>
</dbReference>
<dbReference type="eggNOG" id="COG1580">
    <property type="taxonomic scope" value="Bacteria"/>
</dbReference>
<comment type="similarity">
    <text evidence="3 10">Belongs to the FliL family.</text>
</comment>
<evidence type="ECO:0000256" key="1">
    <source>
        <dbReference type="ARBA" id="ARBA00002254"/>
    </source>
</evidence>
<organism evidence="11 12">
    <name type="scientific">Nitrococcus mobilis Nb-231</name>
    <dbReference type="NCBI Taxonomy" id="314278"/>
    <lineage>
        <taxon>Bacteria</taxon>
        <taxon>Pseudomonadati</taxon>
        <taxon>Pseudomonadota</taxon>
        <taxon>Gammaproteobacteria</taxon>
        <taxon>Chromatiales</taxon>
        <taxon>Ectothiorhodospiraceae</taxon>
        <taxon>Nitrococcus</taxon>
    </lineage>
</organism>
<name>A4BUE2_9GAMM</name>
<dbReference type="InterPro" id="IPR005503">
    <property type="entry name" value="FliL"/>
</dbReference>
<dbReference type="HOGENOM" id="CLU_099018_4_0_6"/>
<keyword evidence="7 10" id="KW-0283">Flagellar rotation</keyword>
<evidence type="ECO:0000256" key="2">
    <source>
        <dbReference type="ARBA" id="ARBA00004162"/>
    </source>
</evidence>
<dbReference type="GO" id="GO:0006935">
    <property type="term" value="P:chemotaxis"/>
    <property type="evidence" value="ECO:0007669"/>
    <property type="project" value="UniProtKB-KW"/>
</dbReference>
<keyword evidence="6 10" id="KW-0812">Transmembrane</keyword>
<dbReference type="STRING" id="314278.NB231_02028"/>
<keyword evidence="11" id="KW-0969">Cilium</keyword>
<reference evidence="11 12" key="1">
    <citation type="submission" date="2006-02" db="EMBL/GenBank/DDBJ databases">
        <authorList>
            <person name="Waterbury J."/>
            <person name="Ferriera S."/>
            <person name="Johnson J."/>
            <person name="Kravitz S."/>
            <person name="Halpern A."/>
            <person name="Remington K."/>
            <person name="Beeson K."/>
            <person name="Tran B."/>
            <person name="Rogers Y.-H."/>
            <person name="Friedman R."/>
            <person name="Venter J.C."/>
        </authorList>
    </citation>
    <scope>NUCLEOTIDE SEQUENCE [LARGE SCALE GENOMIC DNA]</scope>
    <source>
        <strain evidence="11 12">Nb-231</strain>
    </source>
</reference>
<evidence type="ECO:0000256" key="3">
    <source>
        <dbReference type="ARBA" id="ARBA00008281"/>
    </source>
</evidence>
<evidence type="ECO:0000256" key="4">
    <source>
        <dbReference type="ARBA" id="ARBA00022475"/>
    </source>
</evidence>
<keyword evidence="11" id="KW-0966">Cell projection</keyword>
<dbReference type="EMBL" id="AAOF01000018">
    <property type="protein sequence ID" value="EAR20656.1"/>
    <property type="molecule type" value="Genomic_DNA"/>
</dbReference>
<evidence type="ECO:0000256" key="6">
    <source>
        <dbReference type="ARBA" id="ARBA00022692"/>
    </source>
</evidence>
<dbReference type="Pfam" id="PF03748">
    <property type="entry name" value="FliL"/>
    <property type="match status" value="1"/>
</dbReference>
<keyword evidence="5 10" id="KW-0145">Chemotaxis</keyword>
<dbReference type="RefSeq" id="WP_004999314.1">
    <property type="nucleotide sequence ID" value="NZ_CH672427.1"/>
</dbReference>
<keyword evidence="12" id="KW-1185">Reference proteome</keyword>
<evidence type="ECO:0000313" key="12">
    <source>
        <dbReference type="Proteomes" id="UP000003374"/>
    </source>
</evidence>
<dbReference type="OrthoDB" id="5616092at2"/>
<keyword evidence="8 10" id="KW-1133">Transmembrane helix</keyword>
<feature type="transmembrane region" description="Helical" evidence="10">
    <location>
        <begin position="12"/>
        <end position="39"/>
    </location>
</feature>
<evidence type="ECO:0000313" key="11">
    <source>
        <dbReference type="EMBL" id="EAR20656.1"/>
    </source>
</evidence>